<proteinExistence type="predicted"/>
<dbReference type="PANTHER" id="PTHR35040:SF9">
    <property type="entry name" value="4-LIKE CELL SURFACE PROTEIN, PUTATIVE (AFU_ORTHOLOGUE AFUA_4G14080)-RELATED"/>
    <property type="match status" value="1"/>
</dbReference>
<sequence>MLGFSYLMGSALVLASVVSSTSILLPLYEWPTDNTTWAPVYEAAVVHPEIQFQVIVNPDSGPGDTQYPESEYVSAVAQLNTYSNVQVLGYIPTEYATRDISDVESDISTYSGWAKYKKQNITVDGIFFDEAPNTNDTSKISYMTEISKFARADNLTTIVFNPGTKLDDGSVNGYFDAADLIVEFENSYDTWITCVPADEFSAPDDYSKDAVLLYSAPLEANYDEVLQEAKQMGLGAAYLTNTDDYKNADSISKVASAMQLW</sequence>
<dbReference type="EMBL" id="JAQJAN010000012">
    <property type="protein sequence ID" value="KAJ5716241.1"/>
    <property type="molecule type" value="Genomic_DNA"/>
</dbReference>
<organism evidence="2 3">
    <name type="scientific">Penicillium malachiteum</name>
    <dbReference type="NCBI Taxonomy" id="1324776"/>
    <lineage>
        <taxon>Eukaryota</taxon>
        <taxon>Fungi</taxon>
        <taxon>Dikarya</taxon>
        <taxon>Ascomycota</taxon>
        <taxon>Pezizomycotina</taxon>
        <taxon>Eurotiomycetes</taxon>
        <taxon>Eurotiomycetidae</taxon>
        <taxon>Eurotiales</taxon>
        <taxon>Aspergillaceae</taxon>
        <taxon>Penicillium</taxon>
    </lineage>
</organism>
<dbReference type="InterPro" id="IPR021986">
    <property type="entry name" value="Spherulin4"/>
</dbReference>
<gene>
    <name evidence="2" type="ORF">N7493_008152</name>
</gene>
<evidence type="ECO:0000256" key="1">
    <source>
        <dbReference type="SAM" id="SignalP"/>
    </source>
</evidence>
<reference evidence="2" key="1">
    <citation type="journal article" date="2023" name="IMA Fungus">
        <title>Comparative genomic study of the Penicillium genus elucidates a diverse pangenome and 15 lateral gene transfer events.</title>
        <authorList>
            <person name="Petersen C."/>
            <person name="Sorensen T."/>
            <person name="Nielsen M.R."/>
            <person name="Sondergaard T.E."/>
            <person name="Sorensen J.L."/>
            <person name="Fitzpatrick D.A."/>
            <person name="Frisvad J.C."/>
            <person name="Nielsen K.L."/>
        </authorList>
    </citation>
    <scope>NUCLEOTIDE SEQUENCE</scope>
    <source>
        <strain evidence="2">IBT 17514</strain>
    </source>
</reference>
<evidence type="ECO:0000313" key="3">
    <source>
        <dbReference type="Proteomes" id="UP001215712"/>
    </source>
</evidence>
<dbReference type="AlphaFoldDB" id="A0AAD6HGQ7"/>
<name>A0AAD6HGQ7_9EURO</name>
<feature type="chain" id="PRO_5042150741" evidence="1">
    <location>
        <begin position="21"/>
        <end position="261"/>
    </location>
</feature>
<feature type="signal peptide" evidence="1">
    <location>
        <begin position="1"/>
        <end position="20"/>
    </location>
</feature>
<comment type="caution">
    <text evidence="2">The sequence shown here is derived from an EMBL/GenBank/DDBJ whole genome shotgun (WGS) entry which is preliminary data.</text>
</comment>
<evidence type="ECO:0000313" key="2">
    <source>
        <dbReference type="EMBL" id="KAJ5716241.1"/>
    </source>
</evidence>
<reference evidence="2" key="2">
    <citation type="submission" date="2023-01" db="EMBL/GenBank/DDBJ databases">
        <authorList>
            <person name="Petersen C."/>
        </authorList>
    </citation>
    <scope>NUCLEOTIDE SEQUENCE</scope>
    <source>
        <strain evidence="2">IBT 17514</strain>
    </source>
</reference>
<keyword evidence="3" id="KW-1185">Reference proteome</keyword>
<keyword evidence="1" id="KW-0732">Signal</keyword>
<dbReference type="Pfam" id="PF12138">
    <property type="entry name" value="Spherulin4"/>
    <property type="match status" value="1"/>
</dbReference>
<dbReference type="Proteomes" id="UP001215712">
    <property type="component" value="Unassembled WGS sequence"/>
</dbReference>
<dbReference type="PANTHER" id="PTHR35040">
    <property type="match status" value="1"/>
</dbReference>
<accession>A0AAD6HGQ7</accession>
<protein>
    <submittedName>
        <fullName evidence="2">CAZyme family GH135</fullName>
    </submittedName>
</protein>